<keyword evidence="1" id="KW-0378">Hydrolase</keyword>
<protein>
    <submittedName>
        <fullName evidence="1">Epoxide hydrolase</fullName>
        <ecNumber evidence="1">3.3.2.9</ecNumber>
    </submittedName>
</protein>
<dbReference type="Gene3D" id="3.40.50.1820">
    <property type="entry name" value="alpha/beta hydrolase"/>
    <property type="match status" value="1"/>
</dbReference>
<dbReference type="Proteomes" id="UP000039217">
    <property type="component" value="Unassembled WGS sequence"/>
</dbReference>
<dbReference type="AlphaFoldDB" id="A0A655FP53"/>
<gene>
    <name evidence="1" type="primary">ephE</name>
    <name evidence="1" type="ORF">ERS007661_03281</name>
</gene>
<evidence type="ECO:0000313" key="1">
    <source>
        <dbReference type="EMBL" id="CNV92045.1"/>
    </source>
</evidence>
<evidence type="ECO:0000313" key="2">
    <source>
        <dbReference type="Proteomes" id="UP000039217"/>
    </source>
</evidence>
<dbReference type="GO" id="GO:0033961">
    <property type="term" value="F:cis-stilbene-oxide hydrolase activity"/>
    <property type="evidence" value="ECO:0007669"/>
    <property type="project" value="UniProtKB-EC"/>
</dbReference>
<sequence>MLADPVERTQRYAPHGRYISIAGAGHFSHEEAPEEVNRHLMRFLEQVHQLS</sequence>
<dbReference type="EMBL" id="CQQC01001407">
    <property type="protein sequence ID" value="CNV92045.1"/>
    <property type="molecule type" value="Genomic_DNA"/>
</dbReference>
<accession>A0A655FP53</accession>
<dbReference type="EC" id="3.3.2.9" evidence="1"/>
<proteinExistence type="predicted"/>
<organism evidence="1 2">
    <name type="scientific">Mycobacterium tuberculosis</name>
    <dbReference type="NCBI Taxonomy" id="1773"/>
    <lineage>
        <taxon>Bacteria</taxon>
        <taxon>Bacillati</taxon>
        <taxon>Actinomycetota</taxon>
        <taxon>Actinomycetes</taxon>
        <taxon>Mycobacteriales</taxon>
        <taxon>Mycobacteriaceae</taxon>
        <taxon>Mycobacterium</taxon>
        <taxon>Mycobacterium tuberculosis complex</taxon>
    </lineage>
</organism>
<dbReference type="InterPro" id="IPR029058">
    <property type="entry name" value="AB_hydrolase_fold"/>
</dbReference>
<reference evidence="1 2" key="1">
    <citation type="submission" date="2015-03" db="EMBL/GenBank/DDBJ databases">
        <authorList>
            <consortium name="Pathogen Informatics"/>
        </authorList>
    </citation>
    <scope>NUCLEOTIDE SEQUENCE [LARGE SCALE GENOMIC DNA]</scope>
    <source>
        <strain evidence="1 2">D00501624</strain>
    </source>
</reference>
<name>A0A655FP53_MYCTX</name>
<dbReference type="SUPFAM" id="SSF53474">
    <property type="entry name" value="alpha/beta-Hydrolases"/>
    <property type="match status" value="1"/>
</dbReference>